<sequence length="326" mass="39121">MQSINLIKVELQELLVRLSKRTFLLLLLISLGSKLFGQVRHFFVDSVSERYSINHYTLSTKELYGVDFDVELFNVIYGEELTGMQQKDNLILFSVLPDFKTRTNWTKIDPDSLKKEAIVDFYHFRRMYDDITLRNFTALQGDRTKFFNKYKLIVKKGEHFYVSNNCLLQFYSIHDRHDVFNNIFGTINTQQTPHRIVDFEKIFRQTYKGLEFPLYTLREPLKFSWFSRLRDRREYLSDILTNGEGTRLYKFWTYTDWHEHRVYYEIERGIDRFIYLPEKGIVGGSFDFYFYFHRKELGLTVKDFIDNIRAEKVMLDESIGTIKGTL</sequence>
<dbReference type="STRING" id="1229276.DI53_2082"/>
<dbReference type="RefSeq" id="WP_037498535.1">
    <property type="nucleotide sequence ID" value="NZ_JJMU01000029.1"/>
</dbReference>
<dbReference type="AlphaFoldDB" id="A0A0B8T0Q0"/>
<dbReference type="PATRIC" id="fig|1229276.3.peg.2143"/>
<dbReference type="OrthoDB" id="711261at2"/>
<dbReference type="Proteomes" id="UP000031802">
    <property type="component" value="Unassembled WGS sequence"/>
</dbReference>
<evidence type="ECO:0000313" key="1">
    <source>
        <dbReference type="EMBL" id="KGE14252.1"/>
    </source>
</evidence>
<accession>A0A0B8T0Q0</accession>
<proteinExistence type="predicted"/>
<organism evidence="1 2">
    <name type="scientific">Sphingobacterium deserti</name>
    <dbReference type="NCBI Taxonomy" id="1229276"/>
    <lineage>
        <taxon>Bacteria</taxon>
        <taxon>Pseudomonadati</taxon>
        <taxon>Bacteroidota</taxon>
        <taxon>Sphingobacteriia</taxon>
        <taxon>Sphingobacteriales</taxon>
        <taxon>Sphingobacteriaceae</taxon>
        <taxon>Sphingobacterium</taxon>
    </lineage>
</organism>
<comment type="caution">
    <text evidence="1">The sequence shown here is derived from an EMBL/GenBank/DDBJ whole genome shotgun (WGS) entry which is preliminary data.</text>
</comment>
<dbReference type="eggNOG" id="ENOG50337SM">
    <property type="taxonomic scope" value="Bacteria"/>
</dbReference>
<dbReference type="EMBL" id="JJMU01000029">
    <property type="protein sequence ID" value="KGE14252.1"/>
    <property type="molecule type" value="Genomic_DNA"/>
</dbReference>
<reference evidence="2" key="1">
    <citation type="submission" date="2014-04" db="EMBL/GenBank/DDBJ databases">
        <title>Whole-Genome optical mapping and complete genome sequence of Sphingobacterium deserti sp. nov., a new spaces isolated from desert in the west of China.</title>
        <authorList>
            <person name="Teng C."/>
            <person name="Zhou Z."/>
            <person name="Li X."/>
            <person name="Chen M."/>
            <person name="Lin M."/>
            <person name="Wang L."/>
            <person name="Su S."/>
            <person name="Zhang C."/>
            <person name="Zhang W."/>
        </authorList>
    </citation>
    <scope>NUCLEOTIDE SEQUENCE [LARGE SCALE GENOMIC DNA]</scope>
    <source>
        <strain evidence="2">ACCC05744</strain>
    </source>
</reference>
<name>A0A0B8T0Q0_9SPHI</name>
<keyword evidence="2" id="KW-1185">Reference proteome</keyword>
<evidence type="ECO:0000313" key="2">
    <source>
        <dbReference type="Proteomes" id="UP000031802"/>
    </source>
</evidence>
<reference evidence="1 2" key="2">
    <citation type="journal article" date="2015" name="PLoS ONE">
        <title>Whole-Genome Optical Mapping and Finished Genome Sequence of Sphingobacterium deserti sp. nov., a New Species Isolated from the Western Desert of China.</title>
        <authorList>
            <person name="Teng C."/>
            <person name="Zhou Z."/>
            <person name="Molnar I."/>
            <person name="Li X."/>
            <person name="Tang R."/>
            <person name="Chen M."/>
            <person name="Wang L."/>
            <person name="Su S."/>
            <person name="Zhang W."/>
            <person name="Lin M."/>
        </authorList>
    </citation>
    <scope>NUCLEOTIDE SEQUENCE [LARGE SCALE GENOMIC DNA]</scope>
    <source>
        <strain evidence="2">ACCC05744</strain>
    </source>
</reference>
<gene>
    <name evidence="1" type="ORF">DI53_2082</name>
</gene>
<protein>
    <submittedName>
        <fullName evidence="1">Uncharacterized protein</fullName>
    </submittedName>
</protein>